<dbReference type="AlphaFoldDB" id="A0A1M5TES4"/>
<accession>A0A1M5TES4</accession>
<gene>
    <name evidence="3" type="ORF">SAMN05444169_7731</name>
</gene>
<dbReference type="Gene3D" id="3.40.190.10">
    <property type="entry name" value="Periplasmic binding protein-like II"/>
    <property type="match status" value="2"/>
</dbReference>
<evidence type="ECO:0000313" key="3">
    <source>
        <dbReference type="EMBL" id="SHH49206.1"/>
    </source>
</evidence>
<dbReference type="PANTHER" id="PTHR30024">
    <property type="entry name" value="ALIPHATIC SULFONATES-BINDING PROTEIN-RELATED"/>
    <property type="match status" value="1"/>
</dbReference>
<dbReference type="EMBL" id="LT670818">
    <property type="protein sequence ID" value="SHH49206.1"/>
    <property type="molecule type" value="Genomic_DNA"/>
</dbReference>
<organism evidence="3 4">
    <name type="scientific">Bradyrhizobium erythrophlei</name>
    <dbReference type="NCBI Taxonomy" id="1437360"/>
    <lineage>
        <taxon>Bacteria</taxon>
        <taxon>Pseudomonadati</taxon>
        <taxon>Pseudomonadota</taxon>
        <taxon>Alphaproteobacteria</taxon>
        <taxon>Hyphomicrobiales</taxon>
        <taxon>Nitrobacteraceae</taxon>
        <taxon>Bradyrhizobium</taxon>
    </lineage>
</organism>
<evidence type="ECO:0000313" key="4">
    <source>
        <dbReference type="Proteomes" id="UP000190675"/>
    </source>
</evidence>
<evidence type="ECO:0000256" key="1">
    <source>
        <dbReference type="SAM" id="SignalP"/>
    </source>
</evidence>
<dbReference type="InterPro" id="IPR015168">
    <property type="entry name" value="SsuA/THI5"/>
</dbReference>
<dbReference type="OrthoDB" id="286202at2"/>
<sequence>MRRFIAVIMTMGLVYLLCGAPNGVADEKTFIMGYDPTGPACHLGQYAALAKGFFAEEGLRVRGIAALDNRTAVSEGRSHRLWVKTDAGLTEADFGYFDTDQLHHMVAGNVDYYIVDGNHFGCWSVMVAPDAPVQSPADLKGKTIEILPYAVEPFLLHGHMWLHHWLKAPGLDAPRDITLMTMPWEALPSLNDYVAEGFKTGKFAAVAVGEPRPSLMEDKHIARRLVTQNDTTYNNEYCCLTVIKRAIVDNDPETAAKIARAFRHAREWAGQHPREAVLAAQAAGYYGAAVPVEASVKAVKSLGFDSQLDPALALERAFKTRIESGAIKTDKTPQELVRLYYRKLE</sequence>
<dbReference type="Pfam" id="PF09084">
    <property type="entry name" value="NMT1"/>
    <property type="match status" value="1"/>
</dbReference>
<feature type="signal peptide" evidence="1">
    <location>
        <begin position="1"/>
        <end position="25"/>
    </location>
</feature>
<feature type="domain" description="SsuA/THI5-like" evidence="2">
    <location>
        <begin position="42"/>
        <end position="276"/>
    </location>
</feature>
<dbReference type="RefSeq" id="WP_079570908.1">
    <property type="nucleotide sequence ID" value="NZ_LT670818.1"/>
</dbReference>
<reference evidence="3 4" key="1">
    <citation type="submission" date="2016-11" db="EMBL/GenBank/DDBJ databases">
        <authorList>
            <person name="Jaros S."/>
            <person name="Januszkiewicz K."/>
            <person name="Wedrychowicz H."/>
        </authorList>
    </citation>
    <scope>NUCLEOTIDE SEQUENCE [LARGE SCALE GENOMIC DNA]</scope>
    <source>
        <strain evidence="3 4">GAS242</strain>
    </source>
</reference>
<evidence type="ECO:0000259" key="2">
    <source>
        <dbReference type="Pfam" id="PF09084"/>
    </source>
</evidence>
<feature type="chain" id="PRO_5012906428" evidence="1">
    <location>
        <begin position="26"/>
        <end position="345"/>
    </location>
</feature>
<keyword evidence="1" id="KW-0732">Signal</keyword>
<dbReference type="Proteomes" id="UP000190675">
    <property type="component" value="Chromosome I"/>
</dbReference>
<proteinExistence type="predicted"/>
<name>A0A1M5TES4_9BRAD</name>
<dbReference type="SUPFAM" id="SSF53850">
    <property type="entry name" value="Periplasmic binding protein-like II"/>
    <property type="match status" value="1"/>
</dbReference>
<protein>
    <submittedName>
        <fullName evidence="3">ABC-type nitrate/sulfonate/bicarbonate transport system, substrate-binding protein</fullName>
    </submittedName>
</protein>